<dbReference type="GO" id="GO:0003735">
    <property type="term" value="F:structural constituent of ribosome"/>
    <property type="evidence" value="ECO:0007669"/>
    <property type="project" value="InterPro"/>
</dbReference>
<dbReference type="InterPro" id="IPR050522">
    <property type="entry name" value="Ribosomal_protein_eL43"/>
</dbReference>
<dbReference type="InterPro" id="IPR011332">
    <property type="entry name" value="Ribosomal_zn-bd"/>
</dbReference>
<keyword evidence="3" id="KW-0687">Ribonucleoprotein</keyword>
<keyword evidence="2 5" id="KW-0689">Ribosomal protein</keyword>
<evidence type="ECO:0000256" key="2">
    <source>
        <dbReference type="ARBA" id="ARBA00022980"/>
    </source>
</evidence>
<evidence type="ECO:0000256" key="3">
    <source>
        <dbReference type="ARBA" id="ARBA00023274"/>
    </source>
</evidence>
<dbReference type="InterPro" id="IPR002674">
    <property type="entry name" value="Ribosomal_eL43"/>
</dbReference>
<evidence type="ECO:0000313" key="6">
    <source>
        <dbReference type="Proteomes" id="UP001327560"/>
    </source>
</evidence>
<dbReference type="Pfam" id="PF01780">
    <property type="entry name" value="Ribosomal_L37ae"/>
    <property type="match status" value="1"/>
</dbReference>
<evidence type="ECO:0000256" key="1">
    <source>
        <dbReference type="ARBA" id="ARBA00008672"/>
    </source>
</evidence>
<feature type="region of interest" description="Disordered" evidence="4">
    <location>
        <begin position="87"/>
        <end position="108"/>
    </location>
</feature>
<gene>
    <name evidence="5" type="ORF">Cni_G00168</name>
</gene>
<dbReference type="GO" id="GO:1990904">
    <property type="term" value="C:ribonucleoprotein complex"/>
    <property type="evidence" value="ECO:0007669"/>
    <property type="project" value="UniProtKB-KW"/>
</dbReference>
<name>A0AAQ3PZW6_9LILI</name>
<organism evidence="5 6">
    <name type="scientific">Canna indica</name>
    <name type="common">Indian-shot</name>
    <dbReference type="NCBI Taxonomy" id="4628"/>
    <lineage>
        <taxon>Eukaryota</taxon>
        <taxon>Viridiplantae</taxon>
        <taxon>Streptophyta</taxon>
        <taxon>Embryophyta</taxon>
        <taxon>Tracheophyta</taxon>
        <taxon>Spermatophyta</taxon>
        <taxon>Magnoliopsida</taxon>
        <taxon>Liliopsida</taxon>
        <taxon>Zingiberales</taxon>
        <taxon>Cannaceae</taxon>
        <taxon>Canna</taxon>
    </lineage>
</organism>
<dbReference type="SUPFAM" id="SSF57829">
    <property type="entry name" value="Zn-binding ribosomal proteins"/>
    <property type="match status" value="1"/>
</dbReference>
<accession>A0AAQ3PZW6</accession>
<dbReference type="PANTHER" id="PTHR48129">
    <property type="entry name" value="60S RIBOSOMAL PROTEIN L37A"/>
    <property type="match status" value="1"/>
</dbReference>
<evidence type="ECO:0000256" key="4">
    <source>
        <dbReference type="SAM" id="MobiDB-lite"/>
    </source>
</evidence>
<protein>
    <submittedName>
        <fullName evidence="5">60S ribosomal protein L37a-1</fullName>
    </submittedName>
</protein>
<dbReference type="Proteomes" id="UP001327560">
    <property type="component" value="Chromosome 1"/>
</dbReference>
<dbReference type="GO" id="GO:0005840">
    <property type="term" value="C:ribosome"/>
    <property type="evidence" value="ECO:0007669"/>
    <property type="project" value="UniProtKB-KW"/>
</dbReference>
<comment type="similarity">
    <text evidence="1">Belongs to the eukaryotic ribosomal protein eL43 family.</text>
</comment>
<sequence>MTKRTKKAGIVGKYGTRYGASLQKQIRKMEVFSMQSTSVSAAGRLSLLLLFFLLPLHLHPNLSLSAALQAIDRGCVLQTLTRSMEELPPLEPVDVSGDQSGRSPPLEDLFGGGGGELDWATCRCVRPDQPELFVPPPLVQCDP</sequence>
<evidence type="ECO:0000313" key="5">
    <source>
        <dbReference type="EMBL" id="WOK91477.1"/>
    </source>
</evidence>
<dbReference type="InterPro" id="IPR011331">
    <property type="entry name" value="Ribosomal_eL37/eL43"/>
</dbReference>
<dbReference type="PANTHER" id="PTHR48129:SF1">
    <property type="entry name" value="LARGE RIBOSOMAL SUBUNIT PROTEIN EL43"/>
    <property type="match status" value="1"/>
</dbReference>
<dbReference type="Gene3D" id="2.20.25.30">
    <property type="match status" value="1"/>
</dbReference>
<dbReference type="EMBL" id="CP136890">
    <property type="protein sequence ID" value="WOK91477.1"/>
    <property type="molecule type" value="Genomic_DNA"/>
</dbReference>
<dbReference type="AlphaFoldDB" id="A0AAQ3PZW6"/>
<proteinExistence type="inferred from homology"/>
<reference evidence="5 6" key="1">
    <citation type="submission" date="2023-10" db="EMBL/GenBank/DDBJ databases">
        <title>Chromosome-scale genome assembly provides insights into flower coloration mechanisms of Canna indica.</title>
        <authorList>
            <person name="Li C."/>
        </authorList>
    </citation>
    <scope>NUCLEOTIDE SEQUENCE [LARGE SCALE GENOMIC DNA]</scope>
    <source>
        <tissue evidence="5">Flower</tissue>
    </source>
</reference>
<dbReference type="GO" id="GO:0006412">
    <property type="term" value="P:translation"/>
    <property type="evidence" value="ECO:0007669"/>
    <property type="project" value="InterPro"/>
</dbReference>
<keyword evidence="6" id="KW-1185">Reference proteome</keyword>